<dbReference type="InterPro" id="IPR016947">
    <property type="entry name" value="UCP030140"/>
</dbReference>
<gene>
    <name evidence="1" type="ORF">ACFQ4A_11175</name>
</gene>
<sequence>MDWSPLYTMQAQLDTYIVSHHDLSGKDLFREKYLALLVELGELANETRCFKFWSRKPRNKQSVILEEYVDGIHFILSLGLDKGYRYDSNDLKPADTDETGQFNRVYEVCVTFYRDPSEAHYKQLFARYLQLGKLLGFDEIAVKDAYLKKNEINYERQDQGY</sequence>
<protein>
    <submittedName>
        <fullName evidence="1">dUTP diphosphatase</fullName>
        <ecNumber evidence="1">3.6.1.23</ecNumber>
    </submittedName>
</protein>
<dbReference type="Gene3D" id="1.10.4010.10">
    <property type="entry name" value="Type II deoxyuridine triphosphatase"/>
    <property type="match status" value="1"/>
</dbReference>
<dbReference type="GO" id="GO:0004170">
    <property type="term" value="F:dUTP diphosphatase activity"/>
    <property type="evidence" value="ECO:0007669"/>
    <property type="project" value="UniProtKB-EC"/>
</dbReference>
<comment type="caution">
    <text evidence="1">The sequence shown here is derived from an EMBL/GenBank/DDBJ whole genome shotgun (WGS) entry which is preliminary data.</text>
</comment>
<dbReference type="RefSeq" id="WP_382400544.1">
    <property type="nucleotide sequence ID" value="NZ_JBHTNH010000024.1"/>
</dbReference>
<keyword evidence="1" id="KW-0378">Hydrolase</keyword>
<evidence type="ECO:0000313" key="1">
    <source>
        <dbReference type="EMBL" id="MFD1362215.1"/>
    </source>
</evidence>
<name>A0ABW3ZUZ0_9BACI</name>
<evidence type="ECO:0000313" key="2">
    <source>
        <dbReference type="Proteomes" id="UP001597178"/>
    </source>
</evidence>
<organism evidence="1 2">
    <name type="scientific">Lentibacillus salinarum</name>
    <dbReference type="NCBI Taxonomy" id="446820"/>
    <lineage>
        <taxon>Bacteria</taxon>
        <taxon>Bacillati</taxon>
        <taxon>Bacillota</taxon>
        <taxon>Bacilli</taxon>
        <taxon>Bacillales</taxon>
        <taxon>Bacillaceae</taxon>
        <taxon>Lentibacillus</taxon>
    </lineage>
</organism>
<keyword evidence="2" id="KW-1185">Reference proteome</keyword>
<dbReference type="Pfam" id="PF08761">
    <property type="entry name" value="dUTPase_2"/>
    <property type="match status" value="1"/>
</dbReference>
<proteinExistence type="predicted"/>
<dbReference type="Proteomes" id="UP001597178">
    <property type="component" value="Unassembled WGS sequence"/>
</dbReference>
<dbReference type="SUPFAM" id="SSF101386">
    <property type="entry name" value="all-alpha NTP pyrophosphatases"/>
    <property type="match status" value="1"/>
</dbReference>
<dbReference type="PIRSF" id="PIRSF030140">
    <property type="entry name" value="UCP030140"/>
    <property type="match status" value="1"/>
</dbReference>
<reference evidence="2" key="1">
    <citation type="journal article" date="2019" name="Int. J. Syst. Evol. Microbiol.">
        <title>The Global Catalogue of Microorganisms (GCM) 10K type strain sequencing project: providing services to taxonomists for standard genome sequencing and annotation.</title>
        <authorList>
            <consortium name="The Broad Institute Genomics Platform"/>
            <consortium name="The Broad Institute Genome Sequencing Center for Infectious Disease"/>
            <person name="Wu L."/>
            <person name="Ma J."/>
        </authorList>
    </citation>
    <scope>NUCLEOTIDE SEQUENCE [LARGE SCALE GENOMIC DNA]</scope>
    <source>
        <strain evidence="2">CCUG 54822</strain>
    </source>
</reference>
<dbReference type="CDD" id="cd11527">
    <property type="entry name" value="NTP-PPase_dUTPase"/>
    <property type="match status" value="1"/>
</dbReference>
<accession>A0ABW3ZUZ0</accession>
<dbReference type="InterPro" id="IPR014871">
    <property type="entry name" value="dUTPase/dCTP_pyrophosphatase"/>
</dbReference>
<dbReference type="EC" id="3.6.1.23" evidence="1"/>
<dbReference type="EMBL" id="JBHTNH010000024">
    <property type="protein sequence ID" value="MFD1362215.1"/>
    <property type="molecule type" value="Genomic_DNA"/>
</dbReference>